<feature type="transmembrane region" description="Helical" evidence="1">
    <location>
        <begin position="440"/>
        <end position="462"/>
    </location>
</feature>
<evidence type="ECO:0000256" key="1">
    <source>
        <dbReference type="SAM" id="Phobius"/>
    </source>
</evidence>
<evidence type="ECO:0000313" key="3">
    <source>
        <dbReference type="EMBL" id="EPS36372.1"/>
    </source>
</evidence>
<keyword evidence="1" id="KW-1133">Transmembrane helix</keyword>
<feature type="transmembrane region" description="Helical" evidence="1">
    <location>
        <begin position="553"/>
        <end position="573"/>
    </location>
</feature>
<feature type="transmembrane region" description="Helical" evidence="1">
    <location>
        <begin position="290"/>
        <end position="313"/>
    </location>
</feature>
<reference evidence="3 4" key="1">
    <citation type="journal article" date="2013" name="PLoS Genet.">
        <title>Genomic mechanisms accounting for the adaptation to parasitism in nematode-trapping fungi.</title>
        <authorList>
            <person name="Meerupati T."/>
            <person name="Andersson K.M."/>
            <person name="Friman E."/>
            <person name="Kumar D."/>
            <person name="Tunlid A."/>
            <person name="Ahren D."/>
        </authorList>
    </citation>
    <scope>NUCLEOTIDE SEQUENCE [LARGE SCALE GENOMIC DNA]</scope>
    <source>
        <strain evidence="3 4">CBS 200.50</strain>
    </source>
</reference>
<dbReference type="AlphaFoldDB" id="S8BMG2"/>
<dbReference type="Proteomes" id="UP000015100">
    <property type="component" value="Unassembled WGS sequence"/>
</dbReference>
<dbReference type="EMBL" id="AQGS01000912">
    <property type="protein sequence ID" value="EPS36372.1"/>
    <property type="molecule type" value="Genomic_DNA"/>
</dbReference>
<gene>
    <name evidence="3" type="ORF">H072_10090</name>
</gene>
<keyword evidence="1" id="KW-0812">Transmembrane</keyword>
<feature type="transmembrane region" description="Helical" evidence="1">
    <location>
        <begin position="490"/>
        <end position="518"/>
    </location>
</feature>
<feature type="transmembrane region" description="Helical" evidence="1">
    <location>
        <begin position="260"/>
        <end position="278"/>
    </location>
</feature>
<reference evidence="4" key="2">
    <citation type="submission" date="2013-04" db="EMBL/GenBank/DDBJ databases">
        <title>Genomic mechanisms accounting for the adaptation to parasitism in nematode-trapping fungi.</title>
        <authorList>
            <person name="Ahren D.G."/>
        </authorList>
    </citation>
    <scope>NUCLEOTIDE SEQUENCE [LARGE SCALE GENOMIC DNA]</scope>
    <source>
        <strain evidence="4">CBS 200.50</strain>
    </source>
</reference>
<keyword evidence="4" id="KW-1185">Reference proteome</keyword>
<proteinExistence type="predicted"/>
<dbReference type="OrthoDB" id="5392263at2759"/>
<accession>S8BMG2</accession>
<keyword evidence="1" id="KW-0472">Membrane</keyword>
<dbReference type="OMA" id="WESNRNS"/>
<keyword evidence="2" id="KW-0732">Signal</keyword>
<comment type="caution">
    <text evidence="3">The sequence shown here is derived from an EMBL/GenBank/DDBJ whole genome shotgun (WGS) entry which is preliminary data.</text>
</comment>
<feature type="chain" id="PRO_5004561249" evidence="2">
    <location>
        <begin position="24"/>
        <end position="620"/>
    </location>
</feature>
<feature type="transmembrane region" description="Helical" evidence="1">
    <location>
        <begin position="408"/>
        <end position="428"/>
    </location>
</feature>
<evidence type="ECO:0000313" key="4">
    <source>
        <dbReference type="Proteomes" id="UP000015100"/>
    </source>
</evidence>
<sequence>MSNPISLIHTSYILCFLIVRVAAADNNNGDFNYTAPDAVVLRNRDCQTLLQHNRTLYQEIVYKGHITNYYGSPDADAQLVAITYTGCVKVCGNHWKNDTQTTLDLLLDWILPALGLITQMPWESNRNSVTGIWLARWIGSPIAALTFCLWDVKIAGRCSKLVNLSTKYRYRAYHSEVLRAETEAQEERVAFGEARDKFYILLVMNQFELKASAENYLTPEELINACERALYGKGVVNGVDLVAERRRIADDLRDRRKRGVVPIFLGMGGFFFAMAVAIRKAFSPGEGNGASAFNVGLGMLVGWLPVLYLAAVVDNDHDNKPEFAHAFSKLVSTCHKDGEFISIFGHGEGQGRGRWHYGISQTLMNRVENEFLREWKKRGVINWMTLSTASPVTERKVEFGHWRMIEPLVSSFIIVNGISSGAFILAYFTPPVGLAWRSAAYLTCLSLATLIFIIDIILFKVVRHTFTTPSTRINHGPVYKFFKSPSFRTWANYFLTLLEVLNNLILCLLVIAMAGGLFNFCAGAAVDRGGPGGGLVILNSSEFYMKYFDVTGYYEIGIMPGMLLMGISSLYLIEQWATQSFLWARNDDSAMIGWKRTRRWKWFYTLGGILESGESLGWFM</sequence>
<dbReference type="HOGENOM" id="CLU_014763_0_0_1"/>
<name>S8BMG2_DACHA</name>
<organism evidence="3 4">
    <name type="scientific">Dactylellina haptotyla (strain CBS 200.50)</name>
    <name type="common">Nematode-trapping fungus</name>
    <name type="synonym">Monacrosporium haptotylum</name>
    <dbReference type="NCBI Taxonomy" id="1284197"/>
    <lineage>
        <taxon>Eukaryota</taxon>
        <taxon>Fungi</taxon>
        <taxon>Dikarya</taxon>
        <taxon>Ascomycota</taxon>
        <taxon>Pezizomycotina</taxon>
        <taxon>Orbiliomycetes</taxon>
        <taxon>Orbiliales</taxon>
        <taxon>Orbiliaceae</taxon>
        <taxon>Dactylellina</taxon>
    </lineage>
</organism>
<protein>
    <submittedName>
        <fullName evidence="3">Uncharacterized protein</fullName>
    </submittedName>
</protein>
<dbReference type="eggNOG" id="ENOG502RYAK">
    <property type="taxonomic scope" value="Eukaryota"/>
</dbReference>
<evidence type="ECO:0000256" key="2">
    <source>
        <dbReference type="SAM" id="SignalP"/>
    </source>
</evidence>
<feature type="signal peptide" evidence="2">
    <location>
        <begin position="1"/>
        <end position="23"/>
    </location>
</feature>